<dbReference type="PANTHER" id="PTHR18866:SF33">
    <property type="entry name" value="METHYLCROTONOYL-COA CARBOXYLASE SUBUNIT ALPHA, MITOCHONDRIAL-RELATED"/>
    <property type="match status" value="1"/>
</dbReference>
<keyword evidence="10" id="KW-1185">Reference proteome</keyword>
<feature type="domain" description="Biotin carboxylation" evidence="8">
    <location>
        <begin position="3"/>
        <end position="446"/>
    </location>
</feature>
<dbReference type="InterPro" id="IPR016185">
    <property type="entry name" value="PreATP-grasp_dom_sf"/>
</dbReference>
<organism evidence="9 10">
    <name type="scientific">Ferviditalea candida</name>
    <dbReference type="NCBI Taxonomy" id="3108399"/>
    <lineage>
        <taxon>Bacteria</taxon>
        <taxon>Bacillati</taxon>
        <taxon>Bacillota</taxon>
        <taxon>Bacilli</taxon>
        <taxon>Bacillales</taxon>
        <taxon>Paenibacillaceae</taxon>
        <taxon>Ferviditalea</taxon>
    </lineage>
</organism>
<evidence type="ECO:0000256" key="2">
    <source>
        <dbReference type="ARBA" id="ARBA00022598"/>
    </source>
</evidence>
<evidence type="ECO:0000256" key="1">
    <source>
        <dbReference type="ARBA" id="ARBA00013263"/>
    </source>
</evidence>
<dbReference type="InterPro" id="IPR011764">
    <property type="entry name" value="Biotin_carboxylation_dom"/>
</dbReference>
<dbReference type="Pfam" id="PF02785">
    <property type="entry name" value="Biotin_carb_C"/>
    <property type="match status" value="1"/>
</dbReference>
<evidence type="ECO:0000256" key="5">
    <source>
        <dbReference type="ARBA" id="ARBA00023267"/>
    </source>
</evidence>
<feature type="domain" description="ATP-grasp" evidence="7">
    <location>
        <begin position="122"/>
        <end position="319"/>
    </location>
</feature>
<dbReference type="Pfam" id="PF00289">
    <property type="entry name" value="Biotin_carb_N"/>
    <property type="match status" value="1"/>
</dbReference>
<dbReference type="RefSeq" id="WP_371753899.1">
    <property type="nucleotide sequence ID" value="NZ_JAYJLD010000010.1"/>
</dbReference>
<gene>
    <name evidence="9" type="ORF">VF724_08905</name>
</gene>
<proteinExistence type="predicted"/>
<evidence type="ECO:0000256" key="3">
    <source>
        <dbReference type="ARBA" id="ARBA00022741"/>
    </source>
</evidence>
<accession>A0ABU5ZKE2</accession>
<evidence type="ECO:0000256" key="4">
    <source>
        <dbReference type="ARBA" id="ARBA00022840"/>
    </source>
</evidence>
<dbReference type="Pfam" id="PF02786">
    <property type="entry name" value="CPSase_L_D2"/>
    <property type="match status" value="1"/>
</dbReference>
<dbReference type="InterPro" id="IPR050856">
    <property type="entry name" value="Biotin_carboxylase_complex"/>
</dbReference>
<dbReference type="InterPro" id="IPR005479">
    <property type="entry name" value="CPAse_ATP-bd"/>
</dbReference>
<keyword evidence="5" id="KW-0092">Biotin</keyword>
<evidence type="ECO:0000256" key="6">
    <source>
        <dbReference type="PROSITE-ProRule" id="PRU00409"/>
    </source>
</evidence>
<dbReference type="NCBIfam" id="NF006367">
    <property type="entry name" value="PRK08591.1"/>
    <property type="match status" value="1"/>
</dbReference>
<dbReference type="GO" id="GO:0003989">
    <property type="term" value="F:acetyl-CoA carboxylase activity"/>
    <property type="evidence" value="ECO:0007669"/>
    <property type="project" value="UniProtKB-EC"/>
</dbReference>
<dbReference type="InterPro" id="IPR011761">
    <property type="entry name" value="ATP-grasp"/>
</dbReference>
<name>A0ABU5ZKE2_9BACL</name>
<dbReference type="EMBL" id="JAYJLD010000010">
    <property type="protein sequence ID" value="MEB3101781.1"/>
    <property type="molecule type" value="Genomic_DNA"/>
</dbReference>
<dbReference type="Gene3D" id="3.30.470.20">
    <property type="entry name" value="ATP-grasp fold, B domain"/>
    <property type="match status" value="1"/>
</dbReference>
<evidence type="ECO:0000259" key="8">
    <source>
        <dbReference type="PROSITE" id="PS50979"/>
    </source>
</evidence>
<dbReference type="PROSITE" id="PS00866">
    <property type="entry name" value="CPSASE_1"/>
    <property type="match status" value="1"/>
</dbReference>
<evidence type="ECO:0000313" key="10">
    <source>
        <dbReference type="Proteomes" id="UP001310386"/>
    </source>
</evidence>
<protein>
    <recommendedName>
        <fullName evidence="1">biotin carboxylase</fullName>
        <ecNumber evidence="1">6.3.4.14</ecNumber>
    </recommendedName>
</protein>
<dbReference type="PROSITE" id="PS00867">
    <property type="entry name" value="CPSASE_2"/>
    <property type="match status" value="1"/>
</dbReference>
<dbReference type="SMART" id="SM00878">
    <property type="entry name" value="Biotin_carb_C"/>
    <property type="match status" value="1"/>
</dbReference>
<dbReference type="EC" id="6.3.4.14" evidence="1"/>
<comment type="caution">
    <text evidence="9">The sequence shown here is derived from an EMBL/GenBank/DDBJ whole genome shotgun (WGS) entry which is preliminary data.</text>
</comment>
<evidence type="ECO:0000259" key="7">
    <source>
        <dbReference type="PROSITE" id="PS50975"/>
    </source>
</evidence>
<keyword evidence="4 6" id="KW-0067">ATP-binding</keyword>
<dbReference type="InterPro" id="IPR011054">
    <property type="entry name" value="Rudment_hybrid_motif"/>
</dbReference>
<dbReference type="PROSITE" id="PS50979">
    <property type="entry name" value="BC"/>
    <property type="match status" value="1"/>
</dbReference>
<dbReference type="InterPro" id="IPR005482">
    <property type="entry name" value="Biotin_COase_C"/>
</dbReference>
<dbReference type="SUPFAM" id="SSF52440">
    <property type="entry name" value="PreATP-grasp domain"/>
    <property type="match status" value="1"/>
</dbReference>
<dbReference type="InterPro" id="IPR005481">
    <property type="entry name" value="BC-like_N"/>
</dbReference>
<sequence>MKYFDRVLIANRGEIARRIIRTCKRLGIQTVSVYSEADAELPFVKEADEAVPIGQSQAKMSYLDIEKILDAAKQTNAQAIHPGYGFLSENPAFAKRCEEEGIVFIGPRSSMIQAMGSKIEARRLMQAAGVPVVPGYDGKIDTVEEALRIAESLGYPLMLKASAGGGGIGMQLVSSAEELQKVYSSTIQRANSYFGDGTVFLEKFIENPRHIEVQVVCDHHGNAIHLFERECSVQRRNQKVIEESPSPFLTGEDRRKLCETAVQGIKNIGYTNVGTMEFIFGNDHSFYFLEMNTRLQVEHPVTEAVTGLDLVELQLKIAAGEQLAIKQEDVKQNGHAVESRLYAEDPLTYFPSPGKINRLTFPGQDVRLDFAVVEGNTVSPFYDPMIGKIITHGSTREEALQKMERSLTELDVDGITTNLPLLIQVLQNRDFQQGNYTTQLLNKMGNGGIGIVKG</sequence>
<evidence type="ECO:0000313" key="9">
    <source>
        <dbReference type="EMBL" id="MEB3101781.1"/>
    </source>
</evidence>
<dbReference type="PANTHER" id="PTHR18866">
    <property type="entry name" value="CARBOXYLASE:PYRUVATE/ACETYL-COA/PROPIONYL-COA CARBOXYLASE"/>
    <property type="match status" value="1"/>
</dbReference>
<dbReference type="PROSITE" id="PS50975">
    <property type="entry name" value="ATP_GRASP"/>
    <property type="match status" value="1"/>
</dbReference>
<keyword evidence="2 9" id="KW-0436">Ligase</keyword>
<dbReference type="Proteomes" id="UP001310386">
    <property type="component" value="Unassembled WGS sequence"/>
</dbReference>
<dbReference type="SUPFAM" id="SSF56059">
    <property type="entry name" value="Glutathione synthetase ATP-binding domain-like"/>
    <property type="match status" value="1"/>
</dbReference>
<dbReference type="SUPFAM" id="SSF51246">
    <property type="entry name" value="Rudiment single hybrid motif"/>
    <property type="match status" value="1"/>
</dbReference>
<reference evidence="9" key="1">
    <citation type="submission" date="2023-12" db="EMBL/GenBank/DDBJ databases">
        <title>Fervidustalea candida gen. nov., sp. nov., a novel member of the family Paenibacillaceae isolated from a geothermal area.</title>
        <authorList>
            <person name="Li W.-J."/>
            <person name="Jiao J.-Y."/>
            <person name="Chen Y."/>
        </authorList>
    </citation>
    <scope>NUCLEOTIDE SEQUENCE</scope>
    <source>
        <strain evidence="9">SYSU GA230002</strain>
    </source>
</reference>
<keyword evidence="3 6" id="KW-0547">Nucleotide-binding</keyword>